<feature type="transmembrane region" description="Helical" evidence="1">
    <location>
        <begin position="120"/>
        <end position="140"/>
    </location>
</feature>
<dbReference type="OrthoDB" id="3232296at2759"/>
<proteinExistence type="predicted"/>
<evidence type="ECO:0000313" key="2">
    <source>
        <dbReference type="EMBL" id="RPD62363.1"/>
    </source>
</evidence>
<evidence type="ECO:0000256" key="1">
    <source>
        <dbReference type="SAM" id="Phobius"/>
    </source>
</evidence>
<gene>
    <name evidence="2" type="ORF">L227DRAFT_34038</name>
</gene>
<feature type="transmembrane region" description="Helical" evidence="1">
    <location>
        <begin position="292"/>
        <end position="315"/>
    </location>
</feature>
<evidence type="ECO:0000313" key="3">
    <source>
        <dbReference type="Proteomes" id="UP000313359"/>
    </source>
</evidence>
<feature type="transmembrane region" description="Helical" evidence="1">
    <location>
        <begin position="250"/>
        <end position="272"/>
    </location>
</feature>
<keyword evidence="1" id="KW-1133">Transmembrane helix</keyword>
<accession>A0A5C2SEX4</accession>
<dbReference type="AlphaFoldDB" id="A0A5C2SEX4"/>
<dbReference type="Proteomes" id="UP000313359">
    <property type="component" value="Unassembled WGS sequence"/>
</dbReference>
<keyword evidence="3" id="KW-1185">Reference proteome</keyword>
<name>A0A5C2SEX4_9APHY</name>
<reference evidence="2" key="1">
    <citation type="journal article" date="2018" name="Genome Biol. Evol.">
        <title>Genomics and development of Lentinus tigrinus, a white-rot wood-decaying mushroom with dimorphic fruiting bodies.</title>
        <authorList>
            <person name="Wu B."/>
            <person name="Xu Z."/>
            <person name="Knudson A."/>
            <person name="Carlson A."/>
            <person name="Chen N."/>
            <person name="Kovaka S."/>
            <person name="LaButti K."/>
            <person name="Lipzen A."/>
            <person name="Pennachio C."/>
            <person name="Riley R."/>
            <person name="Schakwitz W."/>
            <person name="Umezawa K."/>
            <person name="Ohm R.A."/>
            <person name="Grigoriev I.V."/>
            <person name="Nagy L.G."/>
            <person name="Gibbons J."/>
            <person name="Hibbett D."/>
        </authorList>
    </citation>
    <scope>NUCLEOTIDE SEQUENCE [LARGE SCALE GENOMIC DNA]</scope>
    <source>
        <strain evidence="2">ALCF2SS1-6</strain>
    </source>
</reference>
<feature type="transmembrane region" description="Helical" evidence="1">
    <location>
        <begin position="201"/>
        <end position="224"/>
    </location>
</feature>
<keyword evidence="1" id="KW-0812">Transmembrane</keyword>
<feature type="transmembrane region" description="Helical" evidence="1">
    <location>
        <begin position="160"/>
        <end position="180"/>
    </location>
</feature>
<feature type="transmembrane region" description="Helical" evidence="1">
    <location>
        <begin position="327"/>
        <end position="351"/>
    </location>
</feature>
<keyword evidence="1" id="KW-0472">Membrane</keyword>
<protein>
    <submittedName>
        <fullName evidence="2">Uncharacterized protein</fullName>
    </submittedName>
</protein>
<organism evidence="2 3">
    <name type="scientific">Lentinus tigrinus ALCF2SS1-6</name>
    <dbReference type="NCBI Taxonomy" id="1328759"/>
    <lineage>
        <taxon>Eukaryota</taxon>
        <taxon>Fungi</taxon>
        <taxon>Dikarya</taxon>
        <taxon>Basidiomycota</taxon>
        <taxon>Agaricomycotina</taxon>
        <taxon>Agaricomycetes</taxon>
        <taxon>Polyporales</taxon>
        <taxon>Polyporaceae</taxon>
        <taxon>Lentinus</taxon>
    </lineage>
</organism>
<sequence>MTRVHRNCARSRTSVLWASLFPGLDSSTPPDCRQTARPSCFLPRPSRGPCANSRTSAISSSSNMSFIATQFKRLDAQEIGPNAPTDLTVWLSFQIAGNHVLLPLLVATFLLFSSVSRHPTVINVCCTWIIAGVVSSLLFYTGHHVGPEPPKDLCIAQSALLASVPPMASVAALSLVYYTWSMFRPSKVRLGQKAQTGRLTTVCLVTTPYIVYICFAVVGLQYAVRHADRVDRARRYFYCSIHWDLYNNVMGLFTATVCLIAAALEAHIMFMLSRNWTALRRAGMSVVIDLQLTIRAGIFTAYVLCGTVACSVMLATVANARSIVPDMWAASIGMAFFLVFATQPDVLRVWANILSRRHFRNASRREMYSTASPERSPTPLPSFDCDLLERTNSDASEKARLAALHAYYKARVHLTGVEVEVIKRPEDAFLAGNDLRRA</sequence>
<dbReference type="STRING" id="1328759.A0A5C2SEX4"/>
<dbReference type="EMBL" id="ML122259">
    <property type="protein sequence ID" value="RPD62363.1"/>
    <property type="molecule type" value="Genomic_DNA"/>
</dbReference>